<evidence type="ECO:0000313" key="2">
    <source>
        <dbReference type="Proteomes" id="UP000033054"/>
    </source>
</evidence>
<accession>A0A0E3ZX04</accession>
<dbReference type="AlphaFoldDB" id="A0A0E3ZX04"/>
<protein>
    <submittedName>
        <fullName evidence="1">Uncharacterized protein</fullName>
    </submittedName>
</protein>
<dbReference type="KEGG" id="srd:SD10_15275"/>
<reference evidence="1 2" key="1">
    <citation type="journal article" date="2014" name="Curr. Microbiol.">
        <title>Spirosoma radiotolerans sp. nov., a gamma-radiation-resistant bacterium isolated from gamma ray-irradiated soil.</title>
        <authorList>
            <person name="Lee J.J."/>
            <person name="Srinivasan S."/>
            <person name="Lim S."/>
            <person name="Joe M."/>
            <person name="Im S."/>
            <person name="Bae S.I."/>
            <person name="Park K.R."/>
            <person name="Han J.H."/>
            <person name="Park S.H."/>
            <person name="Joo B.M."/>
            <person name="Park S.J."/>
            <person name="Kim M.K."/>
        </authorList>
    </citation>
    <scope>NUCLEOTIDE SEQUENCE [LARGE SCALE GENOMIC DNA]</scope>
    <source>
        <strain evidence="1 2">DG5A</strain>
    </source>
</reference>
<proteinExistence type="predicted"/>
<keyword evidence="2" id="KW-1185">Reference proteome</keyword>
<sequence length="114" mass="12932">MYTVVLTKWLEAASTFYNHYNQLRPYATLVSSGQDLSAAKFVNQSQCPAGQLRRLLGRMHQELEMLVQDMDQAETPDSGCTQQQCRKLTTHTRILTQLNQRAQTMSLLITLPAS</sequence>
<name>A0A0E3ZX04_9BACT</name>
<organism evidence="1 2">
    <name type="scientific">Spirosoma radiotolerans</name>
    <dbReference type="NCBI Taxonomy" id="1379870"/>
    <lineage>
        <taxon>Bacteria</taxon>
        <taxon>Pseudomonadati</taxon>
        <taxon>Bacteroidota</taxon>
        <taxon>Cytophagia</taxon>
        <taxon>Cytophagales</taxon>
        <taxon>Cytophagaceae</taxon>
        <taxon>Spirosoma</taxon>
    </lineage>
</organism>
<dbReference type="EMBL" id="CP010429">
    <property type="protein sequence ID" value="AKD56054.1"/>
    <property type="molecule type" value="Genomic_DNA"/>
</dbReference>
<dbReference type="HOGENOM" id="CLU_2119588_0_0_10"/>
<gene>
    <name evidence="1" type="ORF">SD10_15275</name>
</gene>
<dbReference type="Proteomes" id="UP000033054">
    <property type="component" value="Chromosome"/>
</dbReference>
<dbReference type="PATRIC" id="fig|1379870.5.peg.3320"/>
<evidence type="ECO:0000313" key="1">
    <source>
        <dbReference type="EMBL" id="AKD56054.1"/>
    </source>
</evidence>